<sequence length="170" mass="20181">MKSGRIITEDLFSSWHTSSCLGLLFIFYISTSSPLFAEVSDNTQLTHIHSLKHSVAVFDVPYELFAALSEYHDLTQSEEKYHQLIDTEMIPVIEDIIYYFEEERKKYTKIEKKQQTLGMENEHIILNKVKENLKKMDAHLLDFRNELLFRKKAIEFRLLMKKQKALKDKY</sequence>
<dbReference type="RefSeq" id="WP_103919498.1">
    <property type="nucleotide sequence ID" value="NZ_FMSV02000365.1"/>
</dbReference>
<organism evidence="1 3">
    <name type="scientific">Candidatus Venteria ishoeyi</name>
    <dbReference type="NCBI Taxonomy" id="1899563"/>
    <lineage>
        <taxon>Bacteria</taxon>
        <taxon>Pseudomonadati</taxon>
        <taxon>Pseudomonadota</taxon>
        <taxon>Gammaproteobacteria</taxon>
        <taxon>Thiotrichales</taxon>
        <taxon>Thiotrichaceae</taxon>
        <taxon>Venteria</taxon>
    </lineage>
</organism>
<evidence type="ECO:0000313" key="2">
    <source>
        <dbReference type="EMBL" id="SEH07062.1"/>
    </source>
</evidence>
<dbReference type="Proteomes" id="UP000236724">
    <property type="component" value="Unassembled WGS sequence"/>
</dbReference>
<gene>
    <name evidence="1" type="ORF">MBHS_01452</name>
    <name evidence="2" type="ORF">MBHS_02929</name>
</gene>
<keyword evidence="3" id="KW-1185">Reference proteome</keyword>
<evidence type="ECO:0000313" key="3">
    <source>
        <dbReference type="Proteomes" id="UP000236724"/>
    </source>
</evidence>
<accession>A0A1H6F5Z6</accession>
<dbReference type="AlphaFoldDB" id="A0A1H6F5Z6"/>
<proteinExistence type="predicted"/>
<reference evidence="1 3" key="1">
    <citation type="submission" date="2016-10" db="EMBL/GenBank/DDBJ databases">
        <authorList>
            <person name="de Groot N.N."/>
        </authorList>
    </citation>
    <scope>NUCLEOTIDE SEQUENCE [LARGE SCALE GENOMIC DNA]</scope>
    <source>
        <strain evidence="1">MBHS1</strain>
    </source>
</reference>
<dbReference type="EMBL" id="FMSV02000514">
    <property type="protein sequence ID" value="SEH07062.1"/>
    <property type="molecule type" value="Genomic_DNA"/>
</dbReference>
<evidence type="ECO:0000313" key="1">
    <source>
        <dbReference type="EMBL" id="SEH05597.1"/>
    </source>
</evidence>
<dbReference type="EMBL" id="FMSV02000365">
    <property type="protein sequence ID" value="SEH05597.1"/>
    <property type="molecule type" value="Genomic_DNA"/>
</dbReference>
<protein>
    <submittedName>
        <fullName evidence="1">Uncharacterized protein</fullName>
    </submittedName>
</protein>
<name>A0A1H6F5Z6_9GAMM</name>